<dbReference type="EMBL" id="CP047121">
    <property type="protein sequence ID" value="QHB51383.1"/>
    <property type="molecule type" value="Genomic_DNA"/>
</dbReference>
<evidence type="ECO:0000259" key="4">
    <source>
        <dbReference type="PROSITE" id="PS50932"/>
    </source>
</evidence>
<gene>
    <name evidence="5" type="ORF">GQR93_03705</name>
</gene>
<dbReference type="AlphaFoldDB" id="A0A6P1E9H7"/>
<evidence type="ECO:0000256" key="1">
    <source>
        <dbReference type="ARBA" id="ARBA00023015"/>
    </source>
</evidence>
<keyword evidence="3" id="KW-0804">Transcription</keyword>
<dbReference type="InterPro" id="IPR028082">
    <property type="entry name" value="Peripla_BP_I"/>
</dbReference>
<keyword evidence="1" id="KW-0805">Transcription regulation</keyword>
<evidence type="ECO:0000256" key="2">
    <source>
        <dbReference type="ARBA" id="ARBA00023125"/>
    </source>
</evidence>
<dbReference type="SMART" id="SM00354">
    <property type="entry name" value="HTH_LACI"/>
    <property type="match status" value="1"/>
</dbReference>
<sequence>MTTMRDIAKIAHVSPGVVSRIINEDPTLRVSRKTRENVKSVIEETGYILRKSSRSEIAILLALSQQRVIQDPYFSELLSGILSFCKQNNLKVVKTLWLPDKNDLYHLDRLDGVLVIGPFTTAAIVSMKKIARSFVLVDDNTTISGVNQVKSNFDAITTGILNDFLADHRHQISFVGGSIERINRSGKIWDNLIDLRLSTYYEWAKKHSMIPDIINVGLTIADGQKAAVQLLQRRKESGYAFPNAIIALNDLIARGLADTFSESNIRIPEDVGIVSFDDLSITRIRKPTISSVKIPTDEIANAAVRLLRDQINHSLLGTNIITVPGQIIYRDSFPKLVPEQ</sequence>
<dbReference type="CDD" id="cd01392">
    <property type="entry name" value="HTH_LacI"/>
    <property type="match status" value="1"/>
</dbReference>
<dbReference type="Pfam" id="PF13377">
    <property type="entry name" value="Peripla_BP_3"/>
    <property type="match status" value="1"/>
</dbReference>
<dbReference type="SMR" id="A0A6P1E9H7"/>
<evidence type="ECO:0000256" key="3">
    <source>
        <dbReference type="ARBA" id="ARBA00023163"/>
    </source>
</evidence>
<name>A0A6P1E9H7_LENHI</name>
<dbReference type="Gene3D" id="3.40.50.2300">
    <property type="match status" value="2"/>
</dbReference>
<dbReference type="SUPFAM" id="SSF47413">
    <property type="entry name" value="lambda repressor-like DNA-binding domains"/>
    <property type="match status" value="1"/>
</dbReference>
<dbReference type="GO" id="GO:0003700">
    <property type="term" value="F:DNA-binding transcription factor activity"/>
    <property type="evidence" value="ECO:0007669"/>
    <property type="project" value="TreeGrafter"/>
</dbReference>
<dbReference type="InterPro" id="IPR046335">
    <property type="entry name" value="LacI/GalR-like_sensor"/>
</dbReference>
<dbReference type="RefSeq" id="WP_003552373.1">
    <property type="nucleotide sequence ID" value="NZ_CABKOL010000106.1"/>
</dbReference>
<dbReference type="Pfam" id="PF00356">
    <property type="entry name" value="LacI"/>
    <property type="match status" value="1"/>
</dbReference>
<evidence type="ECO:0000313" key="6">
    <source>
        <dbReference type="Proteomes" id="UP000465035"/>
    </source>
</evidence>
<dbReference type="Proteomes" id="UP000465035">
    <property type="component" value="Chromosome"/>
</dbReference>
<dbReference type="GO" id="GO:0000976">
    <property type="term" value="F:transcription cis-regulatory region binding"/>
    <property type="evidence" value="ECO:0007669"/>
    <property type="project" value="TreeGrafter"/>
</dbReference>
<dbReference type="PROSITE" id="PS50932">
    <property type="entry name" value="HTH_LACI_2"/>
    <property type="match status" value="1"/>
</dbReference>
<dbReference type="InterPro" id="IPR000843">
    <property type="entry name" value="HTH_LacI"/>
</dbReference>
<dbReference type="PANTHER" id="PTHR30146:SF149">
    <property type="entry name" value="HTH-TYPE TRANSCRIPTIONAL REGULATOR EBGR"/>
    <property type="match status" value="1"/>
</dbReference>
<accession>A0A6P1E9H7</accession>
<dbReference type="InterPro" id="IPR010982">
    <property type="entry name" value="Lambda_DNA-bd_dom_sf"/>
</dbReference>
<dbReference type="Gene3D" id="1.10.260.40">
    <property type="entry name" value="lambda repressor-like DNA-binding domains"/>
    <property type="match status" value="1"/>
</dbReference>
<proteinExistence type="predicted"/>
<organism evidence="5 6">
    <name type="scientific">Lentilactobacillus hilgardii</name>
    <name type="common">Lactobacillus hilgardii</name>
    <dbReference type="NCBI Taxonomy" id="1588"/>
    <lineage>
        <taxon>Bacteria</taxon>
        <taxon>Bacillati</taxon>
        <taxon>Bacillota</taxon>
        <taxon>Bacilli</taxon>
        <taxon>Lactobacillales</taxon>
        <taxon>Lactobacillaceae</taxon>
        <taxon>Lentilactobacillus</taxon>
    </lineage>
</organism>
<evidence type="ECO:0000313" key="5">
    <source>
        <dbReference type="EMBL" id="QHB51383.1"/>
    </source>
</evidence>
<dbReference type="SUPFAM" id="SSF53822">
    <property type="entry name" value="Periplasmic binding protein-like I"/>
    <property type="match status" value="1"/>
</dbReference>
<reference evidence="5 6" key="1">
    <citation type="submission" date="2019-12" db="EMBL/GenBank/DDBJ databases">
        <title>Lactobacillus hilgardii FLUB.</title>
        <authorList>
            <person name="Gustaw K."/>
        </authorList>
    </citation>
    <scope>NUCLEOTIDE SEQUENCE [LARGE SCALE GENOMIC DNA]</scope>
    <source>
        <strain evidence="5 6">FLUB</strain>
    </source>
</reference>
<protein>
    <submittedName>
        <fullName evidence="5">Substrate-binding domain-containing protein</fullName>
    </submittedName>
</protein>
<keyword evidence="2" id="KW-0238">DNA-binding</keyword>
<dbReference type="PANTHER" id="PTHR30146">
    <property type="entry name" value="LACI-RELATED TRANSCRIPTIONAL REPRESSOR"/>
    <property type="match status" value="1"/>
</dbReference>
<dbReference type="GeneID" id="69057460"/>
<feature type="domain" description="HTH lacI-type" evidence="4">
    <location>
        <begin position="2"/>
        <end position="58"/>
    </location>
</feature>